<accession>A0ABS3XQD7</accession>
<feature type="transmembrane region" description="Helical" evidence="2">
    <location>
        <begin position="49"/>
        <end position="82"/>
    </location>
</feature>
<evidence type="ECO:0000313" key="4">
    <source>
        <dbReference type="Proteomes" id="UP000721954"/>
    </source>
</evidence>
<organism evidence="3 4">
    <name type="scientific">Streptomyces smyrnaeus</name>
    <dbReference type="NCBI Taxonomy" id="1387713"/>
    <lineage>
        <taxon>Bacteria</taxon>
        <taxon>Bacillati</taxon>
        <taxon>Actinomycetota</taxon>
        <taxon>Actinomycetes</taxon>
        <taxon>Kitasatosporales</taxon>
        <taxon>Streptomycetaceae</taxon>
        <taxon>Streptomyces</taxon>
    </lineage>
</organism>
<evidence type="ECO:0000256" key="1">
    <source>
        <dbReference type="SAM" id="MobiDB-lite"/>
    </source>
</evidence>
<keyword evidence="2" id="KW-1133">Transmembrane helix</keyword>
<comment type="caution">
    <text evidence="3">The sequence shown here is derived from an EMBL/GenBank/DDBJ whole genome shotgun (WGS) entry which is preliminary data.</text>
</comment>
<proteinExistence type="predicted"/>
<keyword evidence="2" id="KW-0812">Transmembrane</keyword>
<evidence type="ECO:0008006" key="5">
    <source>
        <dbReference type="Google" id="ProtNLM"/>
    </source>
</evidence>
<evidence type="ECO:0000256" key="2">
    <source>
        <dbReference type="SAM" id="Phobius"/>
    </source>
</evidence>
<reference evidence="3 4" key="1">
    <citation type="submission" date="2021-02" db="EMBL/GenBank/DDBJ databases">
        <title>Streptomyces spirodelae sp. nov., isolated from duckweed.</title>
        <authorList>
            <person name="Saimee Y."/>
            <person name="Duangmal K."/>
        </authorList>
    </citation>
    <scope>NUCLEOTIDE SEQUENCE [LARGE SCALE GENOMIC DNA]</scope>
    <source>
        <strain evidence="3 4">DSM 42105</strain>
    </source>
</reference>
<keyword evidence="4" id="KW-1185">Reference proteome</keyword>
<protein>
    <recommendedName>
        <fullName evidence="5">SpdD protein</fullName>
    </recommendedName>
</protein>
<sequence>MFLRPQLPQTPTPNLPTTAQHAHVPACDCQHSAPVTTPPQRSLPSVSSGAVAAVVVGGVVVVALLAAVAVTAVSVAVAALVLRSLLGSRSGGVHHR</sequence>
<name>A0ABS3XQD7_9ACTN</name>
<evidence type="ECO:0000313" key="3">
    <source>
        <dbReference type="EMBL" id="MBO8197628.1"/>
    </source>
</evidence>
<dbReference type="EMBL" id="JAFFZM010000002">
    <property type="protein sequence ID" value="MBO8197628.1"/>
    <property type="molecule type" value="Genomic_DNA"/>
</dbReference>
<gene>
    <name evidence="3" type="ORF">JW613_04780</name>
</gene>
<dbReference type="Proteomes" id="UP000721954">
    <property type="component" value="Unassembled WGS sequence"/>
</dbReference>
<feature type="region of interest" description="Disordered" evidence="1">
    <location>
        <begin position="1"/>
        <end position="23"/>
    </location>
</feature>
<dbReference type="RefSeq" id="WP_209209442.1">
    <property type="nucleotide sequence ID" value="NZ_JAFFZM010000002.1"/>
</dbReference>
<keyword evidence="2" id="KW-0472">Membrane</keyword>
<dbReference type="GeneID" id="96257912"/>